<sequence length="235" mass="27881">MFEQHYQQWLEIVGDDLLKKLFKRIEVECFFDIQQDECVWWKSESARANILNYQALLLNKHLKIDPYLLELDELTGIGLTKQHLWKAYSGNNKRKIFIVLLMASMHEKKMMRQPQSGQDILWKLIRNYSAYTDDFKFYWSTSIIRTLPGELQIRHRYPEKLDQLIEVLAHEHLATLKNYSLINFVPVQHKTATSQALQKLIEKQIQGEEEHKEKLRQACSITPGSKTLKQFVNTF</sequence>
<reference evidence="1 2" key="1">
    <citation type="journal article" date="2024" name="Microbiology">
        <title>Methylomarinum rosea sp. nov., a novel halophilic methanotrophic bacterium from the hypersaline Lake Elton.</title>
        <authorList>
            <person name="Suleimanov R.Z."/>
            <person name="Oshkin I.Y."/>
            <person name="Danilova O.V."/>
            <person name="Suzina N.E."/>
            <person name="Dedysh S.N."/>
        </authorList>
    </citation>
    <scope>NUCLEOTIDE SEQUENCE [LARGE SCALE GENOMIC DNA]</scope>
    <source>
        <strain evidence="1 2">Ch1-1</strain>
        <plasmid evidence="2">unnamed2</plasmid>
    </source>
</reference>
<name>A0AAU7P0N9_9GAMM</name>
<protein>
    <submittedName>
        <fullName evidence="1">Uncharacterized protein</fullName>
    </submittedName>
</protein>
<gene>
    <name evidence="1" type="ORF">Q9L42_020855</name>
</gene>
<dbReference type="RefSeq" id="WP_349432830.1">
    <property type="nucleotide sequence ID" value="NZ_CP157744.1"/>
</dbReference>
<geneLocation type="plasmid" evidence="1 2">
    <name>unnamed2</name>
</geneLocation>
<organism evidence="1 2">
    <name type="scientific">Methylomarinum roseum</name>
    <dbReference type="NCBI Taxonomy" id="3067653"/>
    <lineage>
        <taxon>Bacteria</taxon>
        <taxon>Pseudomonadati</taxon>
        <taxon>Pseudomonadota</taxon>
        <taxon>Gammaproteobacteria</taxon>
        <taxon>Methylococcales</taxon>
        <taxon>Methylococcaceae</taxon>
        <taxon>Methylomarinum</taxon>
    </lineage>
</organism>
<keyword evidence="2" id="KW-1185">Reference proteome</keyword>
<dbReference type="Proteomes" id="UP001225378">
    <property type="component" value="Plasmid unnamed2"/>
</dbReference>
<evidence type="ECO:0000313" key="2">
    <source>
        <dbReference type="Proteomes" id="UP001225378"/>
    </source>
</evidence>
<dbReference type="KEGG" id="mech:Q9L42_020855"/>
<dbReference type="AlphaFoldDB" id="A0AAU7P0N9"/>
<keyword evidence="1" id="KW-0614">Plasmid</keyword>
<evidence type="ECO:0000313" key="1">
    <source>
        <dbReference type="EMBL" id="XBS22760.1"/>
    </source>
</evidence>
<dbReference type="EMBL" id="CP157744">
    <property type="protein sequence ID" value="XBS22760.1"/>
    <property type="molecule type" value="Genomic_DNA"/>
</dbReference>
<accession>A0AAU7P0N9</accession>
<proteinExistence type="predicted"/>